<keyword evidence="3" id="KW-1185">Reference proteome</keyword>
<proteinExistence type="predicted"/>
<sequence length="157" mass="16355">MIGLLRSTLLAFGLLAVAATATATERDPTFPACDAPLKPGQPTGVPSKVFTSSNKPFYVAPGTGACGVTYTDSTQGACVRPGWVKSAYTNKCGKQIKATNLKNGKTAVMNVVDVCGATADLASKCGDINFTKQTFIDLGGNVTIGTLDSNVKWQFLQ</sequence>
<comment type="caution">
    <text evidence="2">The sequence shown here is derived from an EMBL/GenBank/DDBJ whole genome shotgun (WGS) entry which is preliminary data.</text>
</comment>
<evidence type="ECO:0000313" key="2">
    <source>
        <dbReference type="EMBL" id="KAK0531041.1"/>
    </source>
</evidence>
<accession>A0AAN6GDD7</accession>
<dbReference type="CDD" id="cd22191">
    <property type="entry name" value="DPBB_RlpA_EXP_N-like"/>
    <property type="match status" value="1"/>
</dbReference>
<evidence type="ECO:0008006" key="4">
    <source>
        <dbReference type="Google" id="ProtNLM"/>
    </source>
</evidence>
<organism evidence="2 3">
    <name type="scientific">Tilletia horrida</name>
    <dbReference type="NCBI Taxonomy" id="155126"/>
    <lineage>
        <taxon>Eukaryota</taxon>
        <taxon>Fungi</taxon>
        <taxon>Dikarya</taxon>
        <taxon>Basidiomycota</taxon>
        <taxon>Ustilaginomycotina</taxon>
        <taxon>Exobasidiomycetes</taxon>
        <taxon>Tilletiales</taxon>
        <taxon>Tilletiaceae</taxon>
        <taxon>Tilletia</taxon>
    </lineage>
</organism>
<feature type="signal peptide" evidence="1">
    <location>
        <begin position="1"/>
        <end position="23"/>
    </location>
</feature>
<keyword evidence="1" id="KW-0732">Signal</keyword>
<evidence type="ECO:0000313" key="3">
    <source>
        <dbReference type="Proteomes" id="UP001176521"/>
    </source>
</evidence>
<gene>
    <name evidence="2" type="ORF">OC842_003736</name>
</gene>
<dbReference type="Proteomes" id="UP001176521">
    <property type="component" value="Unassembled WGS sequence"/>
</dbReference>
<dbReference type="SUPFAM" id="SSF50685">
    <property type="entry name" value="Barwin-like endoglucanases"/>
    <property type="match status" value="1"/>
</dbReference>
<dbReference type="EMBL" id="JAPDMQ010000197">
    <property type="protein sequence ID" value="KAK0531041.1"/>
    <property type="molecule type" value="Genomic_DNA"/>
</dbReference>
<dbReference type="AlphaFoldDB" id="A0AAN6GDD7"/>
<reference evidence="2" key="1">
    <citation type="journal article" date="2023" name="PhytoFront">
        <title>Draft Genome Resources of Seven Strains of Tilletia horrida, Causal Agent of Kernel Smut of Rice.</title>
        <authorList>
            <person name="Khanal S."/>
            <person name="Antony Babu S."/>
            <person name="Zhou X.G."/>
        </authorList>
    </citation>
    <scope>NUCLEOTIDE SEQUENCE</scope>
    <source>
        <strain evidence="2">TX3</strain>
    </source>
</reference>
<feature type="chain" id="PRO_5042819633" description="RlpA-like protein double-psi beta-barrel domain-containing protein" evidence="1">
    <location>
        <begin position="24"/>
        <end position="157"/>
    </location>
</feature>
<name>A0AAN6GDD7_9BASI</name>
<dbReference type="InterPro" id="IPR036908">
    <property type="entry name" value="RlpA-like_sf"/>
</dbReference>
<protein>
    <recommendedName>
        <fullName evidence="4">RlpA-like protein double-psi beta-barrel domain-containing protein</fullName>
    </recommendedName>
</protein>
<dbReference type="Gene3D" id="2.40.40.10">
    <property type="entry name" value="RlpA-like domain"/>
    <property type="match status" value="1"/>
</dbReference>
<evidence type="ECO:0000256" key="1">
    <source>
        <dbReference type="SAM" id="SignalP"/>
    </source>
</evidence>